<dbReference type="InterPro" id="IPR005105">
    <property type="entry name" value="GlnD_Uridyltrans_N"/>
</dbReference>
<dbReference type="Gene3D" id="3.10.580.10">
    <property type="entry name" value="CBS-domain"/>
    <property type="match status" value="1"/>
</dbReference>
<accession>A0A7C5SZK8</accession>
<sequence length="617" mass="71450">MLDAERFLREHEPFNLLTPEVLRSVVYNLQVQYYQKDEVIFREGSAPLSSLYIVRKGVVLLKRGSEVLDYLQEGDSFGFVSLLTGERPSSTAIAYEDTLLFLLPDKIFKKLCKDFEAFNQYFLRKLTGRFERKKEEGSSLLERLARVQVKDLNPRGVPIVGENDSIDQVINLMAKEDHRAVLVKLKDGYGIITERDIIKRVLGEGKDPRETKAAEVATFPVIGVDERDYLMDVLTLMSKHAIRRVVVFSDQQPSGILEDRNIILYESKNFVFLFKEIEKAKDEESLAFLYRQTTKAVVELVLEGADPERVGKYVSELNDRFMKRSVFLTISRLGEEPLVPFCILVLGSEGRQEQSLKTDQDNALIYRDLPIIDFDANEYFKRFSEEYIKVLLRVGFPPCPGNVMLSNPEWRGSEREWKKRISSWIDTPVPENVLRSAIFFDFRSVFGDKTLADGLEEYVHKKIKGKSLFMVYFVSEGLKFRPPLTFFKGFVVERSGEHKGKLDLKKGGIFPITHGVRCLSLSNGILERNTYDRIRVLMERGILEKNFGRDLLEAYRFLNMLRFREQADKIIKGKEPDNYIDPEKLSKQERGLLKDAFRVVENFQEFLRHRFGSVLLE</sequence>
<dbReference type="SMART" id="SM00116">
    <property type="entry name" value="CBS"/>
    <property type="match status" value="2"/>
</dbReference>
<dbReference type="InterPro" id="IPR051257">
    <property type="entry name" value="Diverse_CBS-Domain"/>
</dbReference>
<dbReference type="CDD" id="cd00038">
    <property type="entry name" value="CAP_ED"/>
    <property type="match status" value="1"/>
</dbReference>
<dbReference type="Pfam" id="PF10335">
    <property type="entry name" value="DUF294_C"/>
    <property type="match status" value="1"/>
</dbReference>
<evidence type="ECO:0000259" key="2">
    <source>
        <dbReference type="PROSITE" id="PS50042"/>
    </source>
</evidence>
<reference evidence="3" key="1">
    <citation type="journal article" date="2020" name="mSystems">
        <title>Genome- and Community-Level Interaction Insights into Carbon Utilization and Element Cycling Functions of Hydrothermarchaeota in Hydrothermal Sediment.</title>
        <authorList>
            <person name="Zhou Z."/>
            <person name="Liu Y."/>
            <person name="Xu W."/>
            <person name="Pan J."/>
            <person name="Luo Z.H."/>
            <person name="Li M."/>
        </authorList>
    </citation>
    <scope>NUCLEOTIDE SEQUENCE [LARGE SCALE GENOMIC DNA]</scope>
    <source>
        <strain evidence="3">SpSt-114</strain>
    </source>
</reference>
<dbReference type="InterPro" id="IPR000644">
    <property type="entry name" value="CBS_dom"/>
</dbReference>
<dbReference type="InterPro" id="IPR018821">
    <property type="entry name" value="DUF294_put_nucleoTrafse_sb-bd"/>
</dbReference>
<dbReference type="Pfam" id="PF00027">
    <property type="entry name" value="cNMP_binding"/>
    <property type="match status" value="1"/>
</dbReference>
<protein>
    <submittedName>
        <fullName evidence="3">Cyclic nucleotide-binding/CBS domain-containing protein</fullName>
    </submittedName>
</protein>
<organism evidence="3">
    <name type="scientific">Thermocrinis ruber</name>
    <dbReference type="NCBI Taxonomy" id="75906"/>
    <lineage>
        <taxon>Bacteria</taxon>
        <taxon>Pseudomonadati</taxon>
        <taxon>Aquificota</taxon>
        <taxon>Aquificia</taxon>
        <taxon>Aquificales</taxon>
        <taxon>Aquificaceae</taxon>
        <taxon>Thermocrinis</taxon>
    </lineage>
</organism>
<evidence type="ECO:0000313" key="3">
    <source>
        <dbReference type="EMBL" id="HHO74784.1"/>
    </source>
</evidence>
<gene>
    <name evidence="3" type="ORF">ENN04_09200</name>
</gene>
<feature type="domain" description="Cyclic nucleotide-binding" evidence="2">
    <location>
        <begin position="13"/>
        <end position="111"/>
    </location>
</feature>
<dbReference type="InterPro" id="IPR046342">
    <property type="entry name" value="CBS_dom_sf"/>
</dbReference>
<dbReference type="SUPFAM" id="SSF54631">
    <property type="entry name" value="CBS-domain pair"/>
    <property type="match status" value="1"/>
</dbReference>
<dbReference type="Pfam" id="PF03445">
    <property type="entry name" value="DUF294"/>
    <property type="match status" value="1"/>
</dbReference>
<dbReference type="EMBL" id="DSAC01000114">
    <property type="protein sequence ID" value="HHO74784.1"/>
    <property type="molecule type" value="Genomic_DNA"/>
</dbReference>
<dbReference type="GO" id="GO:0008773">
    <property type="term" value="F:[protein-PII] uridylyltransferase activity"/>
    <property type="evidence" value="ECO:0007669"/>
    <property type="project" value="InterPro"/>
</dbReference>
<dbReference type="AlphaFoldDB" id="A0A7C5SZK8"/>
<dbReference type="InterPro" id="IPR018490">
    <property type="entry name" value="cNMP-bd_dom_sf"/>
</dbReference>
<dbReference type="InterPro" id="IPR000595">
    <property type="entry name" value="cNMP-bd_dom"/>
</dbReference>
<dbReference type="PANTHER" id="PTHR43080:SF2">
    <property type="entry name" value="CBS DOMAIN-CONTAINING PROTEIN"/>
    <property type="match status" value="1"/>
</dbReference>
<dbReference type="PROSITE" id="PS50042">
    <property type="entry name" value="CNMP_BINDING_3"/>
    <property type="match status" value="1"/>
</dbReference>
<evidence type="ECO:0000256" key="1">
    <source>
        <dbReference type="ARBA" id="ARBA00023122"/>
    </source>
</evidence>
<dbReference type="CDD" id="cd05401">
    <property type="entry name" value="NT_GlnE_GlnD_like"/>
    <property type="match status" value="1"/>
</dbReference>
<dbReference type="Gene3D" id="2.60.120.10">
    <property type="entry name" value="Jelly Rolls"/>
    <property type="match status" value="1"/>
</dbReference>
<dbReference type="PANTHER" id="PTHR43080">
    <property type="entry name" value="CBS DOMAIN-CONTAINING PROTEIN CBSX3, MITOCHONDRIAL"/>
    <property type="match status" value="1"/>
</dbReference>
<name>A0A7C5SZK8_9AQUI</name>
<dbReference type="SUPFAM" id="SSF51206">
    <property type="entry name" value="cAMP-binding domain-like"/>
    <property type="match status" value="1"/>
</dbReference>
<keyword evidence="1" id="KW-0129">CBS domain</keyword>
<proteinExistence type="predicted"/>
<comment type="caution">
    <text evidence="3">The sequence shown here is derived from an EMBL/GenBank/DDBJ whole genome shotgun (WGS) entry which is preliminary data.</text>
</comment>
<dbReference type="Pfam" id="PF00571">
    <property type="entry name" value="CBS"/>
    <property type="match status" value="2"/>
</dbReference>
<dbReference type="InterPro" id="IPR014710">
    <property type="entry name" value="RmlC-like_jellyroll"/>
</dbReference>
<dbReference type="SMART" id="SM00100">
    <property type="entry name" value="cNMP"/>
    <property type="match status" value="1"/>
</dbReference>